<protein>
    <submittedName>
        <fullName evidence="2">Uncharacterized protein</fullName>
    </submittedName>
</protein>
<evidence type="ECO:0000313" key="2">
    <source>
        <dbReference type="EMBL" id="CUR55322.1"/>
    </source>
</evidence>
<dbReference type="EMBL" id="CZKB01000005">
    <property type="protein sequence ID" value="CUR58156.1"/>
    <property type="molecule type" value="Genomic_DNA"/>
</dbReference>
<dbReference type="EMBL" id="CZKA01000017">
    <property type="protein sequence ID" value="CUR55322.1"/>
    <property type="molecule type" value="Genomic_DNA"/>
</dbReference>
<dbReference type="PROSITE" id="PS51257">
    <property type="entry name" value="PROKAR_LIPOPROTEIN"/>
    <property type="match status" value="1"/>
</dbReference>
<feature type="compositionally biased region" description="Polar residues" evidence="1">
    <location>
        <begin position="30"/>
        <end position="49"/>
    </location>
</feature>
<reference evidence="2" key="1">
    <citation type="submission" date="2015-08" db="EMBL/GenBank/DDBJ databases">
        <authorList>
            <person name="Babu N.S."/>
            <person name="Beckwith C.J."/>
            <person name="Beseler K.G."/>
            <person name="Brison A."/>
            <person name="Carone J.V."/>
            <person name="Caskin T.P."/>
            <person name="Diamond M."/>
            <person name="Durham M.E."/>
            <person name="Foxe J.M."/>
            <person name="Go M."/>
            <person name="Henderson B.A."/>
            <person name="Jones I.B."/>
            <person name="McGettigan J.A."/>
            <person name="Micheletti S.J."/>
            <person name="Nasrallah M.E."/>
            <person name="Ortiz D."/>
            <person name="Piller C.R."/>
            <person name="Privatt S.R."/>
            <person name="Schneider S.L."/>
            <person name="Sharp S."/>
            <person name="Smith T.C."/>
            <person name="Stanton J.D."/>
            <person name="Ullery H.E."/>
            <person name="Wilson R.J."/>
            <person name="Serrano M.G."/>
            <person name="Buck G."/>
            <person name="Lee V."/>
            <person name="Wang Y."/>
            <person name="Carvalho R."/>
            <person name="Voegtly L."/>
            <person name="Shi R."/>
            <person name="Duckworth R."/>
            <person name="Johnson A."/>
            <person name="Loviza R."/>
            <person name="Walstead R."/>
            <person name="Shah Z."/>
            <person name="Kiflezghi M."/>
            <person name="Wade K."/>
            <person name="Ball S.L."/>
            <person name="Bradley K.W."/>
            <person name="Asai D.J."/>
            <person name="Bowman C.A."/>
            <person name="Russell D.A."/>
            <person name="Pope W.H."/>
            <person name="Jacobs-Sera D."/>
            <person name="Hendrix R.W."/>
            <person name="Hatfull G.F."/>
        </authorList>
    </citation>
    <scope>NUCLEOTIDE SEQUENCE</scope>
</reference>
<organism evidence="2">
    <name type="scientific">metagenome</name>
    <dbReference type="NCBI Taxonomy" id="256318"/>
    <lineage>
        <taxon>unclassified sequences</taxon>
        <taxon>metagenomes</taxon>
    </lineage>
</organism>
<feature type="region of interest" description="Disordered" evidence="1">
    <location>
        <begin position="21"/>
        <end position="53"/>
    </location>
</feature>
<dbReference type="AlphaFoldDB" id="A0A2P2C3L0"/>
<gene>
    <name evidence="3" type="ORF">NOCA1130407</name>
    <name evidence="2" type="ORF">NOCA2240094</name>
</gene>
<accession>A0A2P2C3L0</accession>
<evidence type="ECO:0000313" key="3">
    <source>
        <dbReference type="EMBL" id="CUR58156.1"/>
    </source>
</evidence>
<sequence>MRVRTTIALALLVGLAGCGTGDPADDGPSTAPTSSTGEPTSSAPQSSGGTIDEPEVAEPVERLLDWNDTGVPRGVRYVRGPEWEALGTRDDGTVDLARDGGSVSIGAGPGRTVSEVLMSTEWAVVVRQDKAETRPSEVDVVDLATGDKAPFAGPTPASGGSWALVDGDLYYPTYGDDRAYCLATSALADSNGEDGWCAPDRTGWSGLTASEHGIAMMTFDDARPVACRTLNVLDASGVPQPVTGPTDCLGWDVAATAGGAIWSEVPKPRRQEEATFHASTGDGFFDLGPGATGSLVPCGDSVFFVRDPQTPDEPARLMRWTPDHRLEIAYETASRGNAFIAEPVCGGGVLSISAMGEQGDEQVWASVT</sequence>
<name>A0A2P2C3L0_9ZZZZ</name>
<proteinExistence type="predicted"/>
<evidence type="ECO:0000256" key="1">
    <source>
        <dbReference type="SAM" id="MobiDB-lite"/>
    </source>
</evidence>